<reference evidence="4" key="1">
    <citation type="journal article" date="2020" name="Nature">
        <title>Giant virus diversity and host interactions through global metagenomics.</title>
        <authorList>
            <person name="Schulz F."/>
            <person name="Roux S."/>
            <person name="Paez-Espino D."/>
            <person name="Jungbluth S."/>
            <person name="Walsh D.A."/>
            <person name="Denef V.J."/>
            <person name="McMahon K.D."/>
            <person name="Konstantinidis K.T."/>
            <person name="Eloe-Fadrosh E.A."/>
            <person name="Kyrpides N.C."/>
            <person name="Woyke T."/>
        </authorList>
    </citation>
    <scope>NUCLEOTIDE SEQUENCE</scope>
    <source>
        <strain evidence="4">GVMAG-M-3300027759-16</strain>
    </source>
</reference>
<dbReference type="InterPro" id="IPR001258">
    <property type="entry name" value="NHL_repeat"/>
</dbReference>
<dbReference type="PANTHER" id="PTHR37456:SF6">
    <property type="entry name" value="COLLAGEN ALPHA-1(XXIII) CHAIN-LIKE ISOFORM X2"/>
    <property type="match status" value="1"/>
</dbReference>
<feature type="compositionally biased region" description="Low complexity" evidence="2">
    <location>
        <begin position="106"/>
        <end position="145"/>
    </location>
</feature>
<feature type="region of interest" description="Disordered" evidence="2">
    <location>
        <begin position="62"/>
        <end position="154"/>
    </location>
</feature>
<evidence type="ECO:0000259" key="3">
    <source>
        <dbReference type="PROSITE" id="PS51688"/>
    </source>
</evidence>
<dbReference type="AlphaFoldDB" id="A0A6C0L9Z5"/>
<dbReference type="InterPro" id="IPR050938">
    <property type="entry name" value="Collagen_Structural_Proteins"/>
</dbReference>
<dbReference type="Gene3D" id="2.120.10.30">
    <property type="entry name" value="TolB, C-terminal domain"/>
    <property type="match status" value="2"/>
</dbReference>
<dbReference type="PANTHER" id="PTHR37456">
    <property type="entry name" value="SI:CH211-266K2.1"/>
    <property type="match status" value="1"/>
</dbReference>
<keyword evidence="1" id="KW-0677">Repeat</keyword>
<dbReference type="Pfam" id="PF13884">
    <property type="entry name" value="Peptidase_S74"/>
    <property type="match status" value="1"/>
</dbReference>
<feature type="compositionally biased region" description="Low complexity" evidence="2">
    <location>
        <begin position="66"/>
        <end position="97"/>
    </location>
</feature>
<accession>A0A6C0L9Z5</accession>
<protein>
    <recommendedName>
        <fullName evidence="3">Peptidase S74 domain-containing protein</fullName>
    </recommendedName>
</protein>
<dbReference type="InterPro" id="IPR011042">
    <property type="entry name" value="6-blade_b-propeller_TolB-like"/>
</dbReference>
<dbReference type="SUPFAM" id="SSF63825">
    <property type="entry name" value="YWTD domain"/>
    <property type="match status" value="1"/>
</dbReference>
<evidence type="ECO:0000256" key="2">
    <source>
        <dbReference type="SAM" id="MobiDB-lite"/>
    </source>
</evidence>
<dbReference type="Pfam" id="PF01436">
    <property type="entry name" value="NHL"/>
    <property type="match status" value="1"/>
</dbReference>
<evidence type="ECO:0000313" key="4">
    <source>
        <dbReference type="EMBL" id="QHU26511.1"/>
    </source>
</evidence>
<dbReference type="EMBL" id="MN740442">
    <property type="protein sequence ID" value="QHU26511.1"/>
    <property type="molecule type" value="Genomic_DNA"/>
</dbReference>
<proteinExistence type="predicted"/>
<dbReference type="InterPro" id="IPR030392">
    <property type="entry name" value="S74_ICA"/>
</dbReference>
<evidence type="ECO:0000256" key="1">
    <source>
        <dbReference type="ARBA" id="ARBA00022737"/>
    </source>
</evidence>
<dbReference type="InterPro" id="IPR036388">
    <property type="entry name" value="WH-like_DNA-bd_sf"/>
</dbReference>
<organism evidence="4">
    <name type="scientific">viral metagenome</name>
    <dbReference type="NCBI Taxonomy" id="1070528"/>
    <lineage>
        <taxon>unclassified sequences</taxon>
        <taxon>metagenomes</taxon>
        <taxon>organismal metagenomes</taxon>
    </lineage>
</organism>
<dbReference type="Gene3D" id="2.40.10.500">
    <property type="match status" value="1"/>
</dbReference>
<dbReference type="PROSITE" id="PS51125">
    <property type="entry name" value="NHL"/>
    <property type="match status" value="1"/>
</dbReference>
<name>A0A6C0L9Z5_9ZZZZ</name>
<sequence length="934" mass="92966">MSRNIPFIDADAITLRKIFALGPGNSRYPANHFLVTDGTGGAFWQGLTGWSGPTGYIGPIGPTGPYGPTGLPSTVTGPTGPTGYSGPAGPPSVSTGPTGPPGPTGAPGATGLTSTITGPTGSTGPRGSTGITGPTSTVTGATGPTGPTGPTGGFGMTGVTGPSGLTGYTGYTGYTGATGVTGVTGMRGPTGETGYTGVMGMTGFTGQSGPSGPTGYTGATGYTGVTGITGPSGPTGRTGIQGYYGPRGLSGPTGPTGYTGPISNVTGPTGSTGPTGPTGYTGPISNITGPTGATGHTGVPGPTGMQSTVTGPTGATGYTGYSGPLGETGPTGYIGWTGFTGITGATGVTGPTGFTGPISSYTGSTGPTGYTGPTGATGKTGFTGASGYTGPQGPTGNAGNQGFAGPQGATGPQGVVGVAWATGPAGPTGSLGPTGPLNSPYMNAAAADSLITNVQQSSGAIATLLSATNPSIYPYDILLPPSKNVIFFTDIINGAIKYTFPGDTAGTLFSTGFSSPTSMAFFPLTSTLYVTNSGTNQIRSAVVTFGSNVITGTFSTYAGKSVGGFSNTTRQNATFLNPSGIAVASDNTIYISDTGNYAIRKIDPTGLVTTFAGTGVSGFADGLSTYAQFIRPTNICLDIPQTYLYVSDATAIRRINIATGNVVTIAGSATGAATVVDGVGAAARFSNAAGITVDGTGTVYVIDAGTWSLRKIQYLNLLYTVTTISGINSLTSSLNNYGVSSNIAGATFKNPQGLTLDKTSTLYIADTNNNAIRVITPSTSIMTAVNVNTLTVNTILTPSAASGIVFSDPSGTYYTSDTSFTYDATNKILTINGITQSSDARFKRDIVPLSNSLSALMSLNPVSYTMVTGTPKRHIGFIAQEMETVLPELVHTDGTAEQKKSIEYANLTAVLVDSVKELNAQVIALQSTVQGLQA</sequence>
<dbReference type="SUPFAM" id="SSF63829">
    <property type="entry name" value="Calcium-dependent phosphotriesterase"/>
    <property type="match status" value="1"/>
</dbReference>
<dbReference type="Gene3D" id="1.10.10.10">
    <property type="entry name" value="Winged helix-like DNA-binding domain superfamily/Winged helix DNA-binding domain"/>
    <property type="match status" value="1"/>
</dbReference>
<feature type="domain" description="Peptidase S74" evidence="3">
    <location>
        <begin position="838"/>
        <end position="929"/>
    </location>
</feature>
<dbReference type="PROSITE" id="PS51688">
    <property type="entry name" value="ICA"/>
    <property type="match status" value="1"/>
</dbReference>